<gene>
    <name evidence="2" type="ORF">PXEA_LOCUS1069</name>
</gene>
<dbReference type="EMBL" id="CAAALY010002156">
    <property type="protein sequence ID" value="VEL07629.1"/>
    <property type="molecule type" value="Genomic_DNA"/>
</dbReference>
<evidence type="ECO:0000256" key="1">
    <source>
        <dbReference type="SAM" id="MobiDB-lite"/>
    </source>
</evidence>
<proteinExistence type="predicted"/>
<evidence type="ECO:0000313" key="2">
    <source>
        <dbReference type="EMBL" id="VEL07629.1"/>
    </source>
</evidence>
<feature type="region of interest" description="Disordered" evidence="1">
    <location>
        <begin position="1"/>
        <end position="37"/>
    </location>
</feature>
<name>A0A448WBG3_9PLAT</name>
<sequence length="228" mass="24399">MPLQSYTPSLSDPLDSSRPPSSLVRPYSSSTPSSGPAQTRANVVLRWQFGPLHRSFLSVGLPVSWRIKETDIGQNVQLGPWLGQVGKLVERKMAGISACLPECGVLQCGAPRLWELYHPSGHQISTRPPPLAARGNCSRRVVVVPASEAGVAGVAASRRHYKGRRAGRPTNLALARGQMTVVGWGCAQIRRRLNPPGQRRDDSTGNASIGIVPKTLALSGNLDSAVTD</sequence>
<dbReference type="AlphaFoldDB" id="A0A448WBG3"/>
<feature type="compositionally biased region" description="Low complexity" evidence="1">
    <location>
        <begin position="1"/>
        <end position="34"/>
    </location>
</feature>
<reference evidence="2" key="1">
    <citation type="submission" date="2018-11" db="EMBL/GenBank/DDBJ databases">
        <authorList>
            <consortium name="Pathogen Informatics"/>
        </authorList>
    </citation>
    <scope>NUCLEOTIDE SEQUENCE</scope>
</reference>
<organism evidence="2 3">
    <name type="scientific">Protopolystoma xenopodis</name>
    <dbReference type="NCBI Taxonomy" id="117903"/>
    <lineage>
        <taxon>Eukaryota</taxon>
        <taxon>Metazoa</taxon>
        <taxon>Spiralia</taxon>
        <taxon>Lophotrochozoa</taxon>
        <taxon>Platyhelminthes</taxon>
        <taxon>Monogenea</taxon>
        <taxon>Polyopisthocotylea</taxon>
        <taxon>Polystomatidea</taxon>
        <taxon>Polystomatidae</taxon>
        <taxon>Protopolystoma</taxon>
    </lineage>
</organism>
<evidence type="ECO:0000313" key="3">
    <source>
        <dbReference type="Proteomes" id="UP000784294"/>
    </source>
</evidence>
<accession>A0A448WBG3</accession>
<protein>
    <submittedName>
        <fullName evidence="2">Uncharacterized protein</fullName>
    </submittedName>
</protein>
<dbReference type="Proteomes" id="UP000784294">
    <property type="component" value="Unassembled WGS sequence"/>
</dbReference>
<comment type="caution">
    <text evidence="2">The sequence shown here is derived from an EMBL/GenBank/DDBJ whole genome shotgun (WGS) entry which is preliminary data.</text>
</comment>
<keyword evidence="3" id="KW-1185">Reference proteome</keyword>